<reference evidence="9 10" key="1">
    <citation type="submission" date="2018-06" db="EMBL/GenBank/DDBJ databases">
        <title>Extensive metabolic versatility and redundancy in microbially diverse, dynamic hydrothermal sediments.</title>
        <authorList>
            <person name="Dombrowski N."/>
            <person name="Teske A."/>
            <person name="Baker B.J."/>
        </authorList>
    </citation>
    <scope>NUCLEOTIDE SEQUENCE [LARGE SCALE GENOMIC DNA]</scope>
    <source>
        <strain evidence="9">B3_G15</strain>
    </source>
</reference>
<keyword evidence="6 8" id="KW-0689">Ribosomal protein</keyword>
<evidence type="ECO:0000256" key="4">
    <source>
        <dbReference type="ARBA" id="ARBA00022845"/>
    </source>
</evidence>
<dbReference type="GO" id="GO:0003735">
    <property type="term" value="F:structural constituent of ribosome"/>
    <property type="evidence" value="ECO:0007669"/>
    <property type="project" value="InterPro"/>
</dbReference>
<evidence type="ECO:0000256" key="7">
    <source>
        <dbReference type="ARBA" id="ARBA00023274"/>
    </source>
</evidence>
<dbReference type="PANTHER" id="PTHR36427">
    <property type="entry name" value="54S RIBOSOMAL PROTEIN L1, MITOCHONDRIAL"/>
    <property type="match status" value="1"/>
</dbReference>
<dbReference type="PROSITE" id="PS01199">
    <property type="entry name" value="RIBOSOMAL_L1"/>
    <property type="match status" value="1"/>
</dbReference>
<dbReference type="GO" id="GO:0019843">
    <property type="term" value="F:rRNA binding"/>
    <property type="evidence" value="ECO:0007669"/>
    <property type="project" value="UniProtKB-KW"/>
</dbReference>
<proteinExistence type="inferred from homology"/>
<evidence type="ECO:0000256" key="1">
    <source>
        <dbReference type="ARBA" id="ARBA00010531"/>
    </source>
</evidence>
<dbReference type="InterPro" id="IPR016095">
    <property type="entry name" value="Ribosomal_uL1_3-a/b-sand"/>
</dbReference>
<keyword evidence="4" id="KW-0810">Translation regulation</keyword>
<comment type="similarity">
    <text evidence="1 8">Belongs to the universal ribosomal protein uL1 family.</text>
</comment>
<evidence type="ECO:0000256" key="3">
    <source>
        <dbReference type="ARBA" id="ARBA00022730"/>
    </source>
</evidence>
<evidence type="ECO:0000256" key="8">
    <source>
        <dbReference type="RuleBase" id="RU000659"/>
    </source>
</evidence>
<dbReference type="InterPro" id="IPR028364">
    <property type="entry name" value="Ribosomal_uL1/biogenesis"/>
</dbReference>
<keyword evidence="7 8" id="KW-0687">Ribonucleoprotein</keyword>
<dbReference type="Proteomes" id="UP000280417">
    <property type="component" value="Unassembled WGS sequence"/>
</dbReference>
<dbReference type="InterPro" id="IPR005878">
    <property type="entry name" value="Ribosom_uL1_bac-type"/>
</dbReference>
<gene>
    <name evidence="9" type="primary">rplA</name>
    <name evidence="9" type="ORF">DRJ04_04705</name>
</gene>
<evidence type="ECO:0000313" key="9">
    <source>
        <dbReference type="EMBL" id="RLE13228.1"/>
    </source>
</evidence>
<dbReference type="InterPro" id="IPR023674">
    <property type="entry name" value="Ribosomal_uL1-like"/>
</dbReference>
<dbReference type="Gene3D" id="3.40.50.790">
    <property type="match status" value="1"/>
</dbReference>
<dbReference type="GO" id="GO:0006417">
    <property type="term" value="P:regulation of translation"/>
    <property type="evidence" value="ECO:0007669"/>
    <property type="project" value="UniProtKB-KW"/>
</dbReference>
<dbReference type="Gene3D" id="3.30.190.20">
    <property type="match status" value="1"/>
</dbReference>
<dbReference type="EMBL" id="QMQA01000109">
    <property type="protein sequence ID" value="RLE13228.1"/>
    <property type="molecule type" value="Genomic_DNA"/>
</dbReference>
<organism evidence="9 10">
    <name type="scientific">Aerophobetes bacterium</name>
    <dbReference type="NCBI Taxonomy" id="2030807"/>
    <lineage>
        <taxon>Bacteria</taxon>
        <taxon>Candidatus Aerophobota</taxon>
    </lineage>
</organism>
<dbReference type="CDD" id="cd00403">
    <property type="entry name" value="Ribosomal_L1"/>
    <property type="match status" value="1"/>
</dbReference>
<dbReference type="GO" id="GO:0006412">
    <property type="term" value="P:translation"/>
    <property type="evidence" value="ECO:0007669"/>
    <property type="project" value="InterPro"/>
</dbReference>
<dbReference type="GO" id="GO:0015934">
    <property type="term" value="C:large ribosomal subunit"/>
    <property type="evidence" value="ECO:0007669"/>
    <property type="project" value="InterPro"/>
</dbReference>
<accession>A0A662DEE2</accession>
<keyword evidence="2" id="KW-0678">Repressor</keyword>
<dbReference type="NCBIfam" id="TIGR01169">
    <property type="entry name" value="rplA_bact"/>
    <property type="match status" value="1"/>
</dbReference>
<keyword evidence="5" id="KW-0694">RNA-binding</keyword>
<name>A0A662DEE2_UNCAE</name>
<dbReference type="FunFam" id="3.40.50.790:FF:000001">
    <property type="entry name" value="50S ribosomal protein L1"/>
    <property type="match status" value="1"/>
</dbReference>
<dbReference type="PANTHER" id="PTHR36427:SF3">
    <property type="entry name" value="LARGE RIBOSOMAL SUBUNIT PROTEIN UL1M"/>
    <property type="match status" value="1"/>
</dbReference>
<evidence type="ECO:0000313" key="10">
    <source>
        <dbReference type="Proteomes" id="UP000280417"/>
    </source>
</evidence>
<evidence type="ECO:0000256" key="5">
    <source>
        <dbReference type="ARBA" id="ARBA00022884"/>
    </source>
</evidence>
<dbReference type="SUPFAM" id="SSF56808">
    <property type="entry name" value="Ribosomal protein L1"/>
    <property type="match status" value="1"/>
</dbReference>
<evidence type="ECO:0000256" key="6">
    <source>
        <dbReference type="ARBA" id="ARBA00022980"/>
    </source>
</evidence>
<comment type="caution">
    <text evidence="9">The sequence shown here is derived from an EMBL/GenBank/DDBJ whole genome shotgun (WGS) entry which is preliminary data.</text>
</comment>
<dbReference type="Pfam" id="PF00687">
    <property type="entry name" value="Ribosomal_L1"/>
    <property type="match status" value="1"/>
</dbReference>
<sequence>MEKKIEKKEYTPEEAKKAGADFIGGEELIEKIEKGWLDFDAVVSTPGLMRSVARLGKILGPKGLMPSPKVGTVTDNPGKVVDELKRGKIEYRNDATGVVHAPIGKVSFEENSLIENFNALLKALEKDKPSTVKGRYIKSIYLSSTMGPGIKVKWQS</sequence>
<dbReference type="InterPro" id="IPR023673">
    <property type="entry name" value="Ribosomal_uL1_CS"/>
</dbReference>
<protein>
    <recommendedName>
        <fullName evidence="8">Ribosomal protein</fullName>
    </recommendedName>
</protein>
<evidence type="ECO:0000256" key="2">
    <source>
        <dbReference type="ARBA" id="ARBA00022491"/>
    </source>
</evidence>
<dbReference type="AlphaFoldDB" id="A0A662DEE2"/>
<keyword evidence="3" id="KW-0699">rRNA-binding</keyword>